<dbReference type="RefSeq" id="WP_316415664.1">
    <property type="nucleotide sequence ID" value="NZ_AP027080.1"/>
</dbReference>
<name>A0AA48GVT5_9BACT</name>
<keyword evidence="2" id="KW-1185">Reference proteome</keyword>
<evidence type="ECO:0000313" key="1">
    <source>
        <dbReference type="EMBL" id="BDU72751.1"/>
    </source>
</evidence>
<sequence length="239" mass="24860">MRILPALLTSGAVALCGLGCSKSKPQAPTASAPAAKGVLQGTVLETIPAPPYTYIRMKAAQGEVWAAVPAATVKVGDAVGVNVSITMDKFESPSLHRTFERIFMGTLAGAEGAAPMGMAPHAAPAPAPAGPDEKVAKATGADARTIAEIWAHKGELKEKTVTVQGKVVKFNQGIMGRNWLHLRDGSGADASKDNDVTVTTKDASRVGEVVTVKGVVRLSKDFGSGYTYPVIIEEAKIIR</sequence>
<organism evidence="1 2">
    <name type="scientific">Mesoterricola silvestris</name>
    <dbReference type="NCBI Taxonomy" id="2927979"/>
    <lineage>
        <taxon>Bacteria</taxon>
        <taxon>Pseudomonadati</taxon>
        <taxon>Acidobacteriota</taxon>
        <taxon>Holophagae</taxon>
        <taxon>Holophagales</taxon>
        <taxon>Holophagaceae</taxon>
        <taxon>Mesoterricola</taxon>
    </lineage>
</organism>
<reference evidence="2" key="1">
    <citation type="journal article" date="2023" name="Int. J. Syst. Evol. Microbiol.">
        <title>Mesoterricola silvestris gen. nov., sp. nov., Mesoterricola sediminis sp. nov., Geothrix oryzae sp. nov., Geothrix edaphica sp. nov., Geothrix rubra sp. nov., and Geothrix limicola sp. nov., six novel members of Acidobacteriota isolated from soils.</title>
        <authorList>
            <person name="Itoh H."/>
            <person name="Sugisawa Y."/>
            <person name="Mise K."/>
            <person name="Xu Z."/>
            <person name="Kuniyasu M."/>
            <person name="Ushijima N."/>
            <person name="Kawano K."/>
            <person name="Kobayashi E."/>
            <person name="Shiratori Y."/>
            <person name="Masuda Y."/>
            <person name="Senoo K."/>
        </authorList>
    </citation>
    <scope>NUCLEOTIDE SEQUENCE [LARGE SCALE GENOMIC DNA]</scope>
    <source>
        <strain evidence="2">W79</strain>
    </source>
</reference>
<evidence type="ECO:0000313" key="2">
    <source>
        <dbReference type="Proteomes" id="UP001238179"/>
    </source>
</evidence>
<dbReference type="EMBL" id="AP027080">
    <property type="protein sequence ID" value="BDU72751.1"/>
    <property type="molecule type" value="Genomic_DNA"/>
</dbReference>
<dbReference type="KEGG" id="msil:METEAL_19250"/>
<protein>
    <recommendedName>
        <fullName evidence="3">Nucleotide-binding protein</fullName>
    </recommendedName>
</protein>
<proteinExistence type="predicted"/>
<gene>
    <name evidence="1" type="ORF">METEAL_19250</name>
</gene>
<accession>A0AA48GVT5</accession>
<dbReference type="Proteomes" id="UP001238179">
    <property type="component" value="Chromosome"/>
</dbReference>
<dbReference type="AlphaFoldDB" id="A0AA48GVT5"/>
<evidence type="ECO:0008006" key="3">
    <source>
        <dbReference type="Google" id="ProtNLM"/>
    </source>
</evidence>